<sequence>MNQKGQRGRGSPWIPQKQGGVGPATPAAPSGRHAKHRQRKKERRVEEETAIVNLNFDPNLSPAAASFFAAASNRTIASDTANQHQETGKRNINITDPVCLTNRSANCALPPTLEISPNARIINYTNLKNPGISATTATATTTAGRFASSDIASLDINKPNTVPTLKTLTLSEVVTEHHVLAFGGVTYDLSRDMPIERMIGLIEEEWKFNEVLLQSLGHGDKKVN</sequence>
<organism evidence="2 3">
    <name type="scientific">Linnemannia schmuckeri</name>
    <dbReference type="NCBI Taxonomy" id="64567"/>
    <lineage>
        <taxon>Eukaryota</taxon>
        <taxon>Fungi</taxon>
        <taxon>Fungi incertae sedis</taxon>
        <taxon>Mucoromycota</taxon>
        <taxon>Mortierellomycotina</taxon>
        <taxon>Mortierellomycetes</taxon>
        <taxon>Mortierellales</taxon>
        <taxon>Mortierellaceae</taxon>
        <taxon>Linnemannia</taxon>
    </lineage>
</organism>
<comment type="caution">
    <text evidence="2">The sequence shown here is derived from an EMBL/GenBank/DDBJ whole genome shotgun (WGS) entry which is preliminary data.</text>
</comment>
<dbReference type="Proteomes" id="UP000748756">
    <property type="component" value="Unassembled WGS sequence"/>
</dbReference>
<dbReference type="AlphaFoldDB" id="A0A9P5S4E1"/>
<gene>
    <name evidence="2" type="ORF">BG015_000504</name>
</gene>
<accession>A0A9P5S4E1</accession>
<proteinExistence type="predicted"/>
<protein>
    <submittedName>
        <fullName evidence="2">Uncharacterized protein</fullName>
    </submittedName>
</protein>
<feature type="compositionally biased region" description="Basic residues" evidence="1">
    <location>
        <begin position="32"/>
        <end position="42"/>
    </location>
</feature>
<keyword evidence="3" id="KW-1185">Reference proteome</keyword>
<reference evidence="2" key="1">
    <citation type="journal article" date="2020" name="Fungal Divers.">
        <title>Resolving the Mortierellaceae phylogeny through synthesis of multi-gene phylogenetics and phylogenomics.</title>
        <authorList>
            <person name="Vandepol N."/>
            <person name="Liber J."/>
            <person name="Desiro A."/>
            <person name="Na H."/>
            <person name="Kennedy M."/>
            <person name="Barry K."/>
            <person name="Grigoriev I.V."/>
            <person name="Miller A.N."/>
            <person name="O'Donnell K."/>
            <person name="Stajich J.E."/>
            <person name="Bonito G."/>
        </authorList>
    </citation>
    <scope>NUCLEOTIDE SEQUENCE</scope>
    <source>
        <strain evidence="2">NRRL 6426</strain>
    </source>
</reference>
<evidence type="ECO:0000313" key="2">
    <source>
        <dbReference type="EMBL" id="KAF9154597.1"/>
    </source>
</evidence>
<evidence type="ECO:0000313" key="3">
    <source>
        <dbReference type="Proteomes" id="UP000748756"/>
    </source>
</evidence>
<evidence type="ECO:0000256" key="1">
    <source>
        <dbReference type="SAM" id="MobiDB-lite"/>
    </source>
</evidence>
<name>A0A9P5S4E1_9FUNG</name>
<feature type="region of interest" description="Disordered" evidence="1">
    <location>
        <begin position="1"/>
        <end position="46"/>
    </location>
</feature>
<dbReference type="EMBL" id="JAAAUQ010000108">
    <property type="protein sequence ID" value="KAF9154597.1"/>
    <property type="molecule type" value="Genomic_DNA"/>
</dbReference>